<protein>
    <submittedName>
        <fullName evidence="3">Secreted protein</fullName>
    </submittedName>
</protein>
<dbReference type="AlphaFoldDB" id="A0A7I4XRX9"/>
<evidence type="ECO:0000313" key="3">
    <source>
        <dbReference type="WBParaSite" id="HCON_00002840-00001"/>
    </source>
</evidence>
<keyword evidence="2" id="KW-1185">Reference proteome</keyword>
<reference evidence="3" key="1">
    <citation type="submission" date="2020-12" db="UniProtKB">
        <authorList>
            <consortium name="WormBaseParasite"/>
        </authorList>
    </citation>
    <scope>IDENTIFICATION</scope>
    <source>
        <strain evidence="3">MHco3</strain>
    </source>
</reference>
<keyword evidence="1" id="KW-1133">Transmembrane helix</keyword>
<dbReference type="Proteomes" id="UP000025227">
    <property type="component" value="Unplaced"/>
</dbReference>
<organism evidence="2 3">
    <name type="scientific">Haemonchus contortus</name>
    <name type="common">Barber pole worm</name>
    <dbReference type="NCBI Taxonomy" id="6289"/>
    <lineage>
        <taxon>Eukaryota</taxon>
        <taxon>Metazoa</taxon>
        <taxon>Ecdysozoa</taxon>
        <taxon>Nematoda</taxon>
        <taxon>Chromadorea</taxon>
        <taxon>Rhabditida</taxon>
        <taxon>Rhabditina</taxon>
        <taxon>Rhabditomorpha</taxon>
        <taxon>Strongyloidea</taxon>
        <taxon>Trichostrongylidae</taxon>
        <taxon>Haemonchus</taxon>
    </lineage>
</organism>
<keyword evidence="1" id="KW-0472">Membrane</keyword>
<sequence length="112" mass="12940">MCALVVCALTPSSRRLSPLWAAKSSRVPLYAHVCLYVRVCMYVCMYALCIFPFNGHNGCRRPLTARKCSHKEFTRLFRFYFRFSPQLDISTGLWETDGFDYCYLLAKSSSDL</sequence>
<evidence type="ECO:0000313" key="2">
    <source>
        <dbReference type="Proteomes" id="UP000025227"/>
    </source>
</evidence>
<name>A0A7I4XRX9_HAECO</name>
<accession>A0A7I4XRX9</accession>
<proteinExistence type="predicted"/>
<dbReference type="WBParaSite" id="HCON_00002840-00001">
    <property type="protein sequence ID" value="HCON_00002840-00001"/>
    <property type="gene ID" value="HCON_00002840"/>
</dbReference>
<feature type="transmembrane region" description="Helical" evidence="1">
    <location>
        <begin position="30"/>
        <end position="53"/>
    </location>
</feature>
<keyword evidence="1" id="KW-0812">Transmembrane</keyword>
<evidence type="ECO:0000256" key="1">
    <source>
        <dbReference type="SAM" id="Phobius"/>
    </source>
</evidence>